<proteinExistence type="predicted"/>
<dbReference type="SUPFAM" id="SSF82895">
    <property type="entry name" value="TSP-1 type 1 repeat"/>
    <property type="match status" value="2"/>
</dbReference>
<keyword evidence="3" id="KW-0732">Signal</keyword>
<dbReference type="InterPro" id="IPR036383">
    <property type="entry name" value="TSP1_rpt_sf"/>
</dbReference>
<dbReference type="Pfam" id="PF00090">
    <property type="entry name" value="TSP_1"/>
    <property type="match status" value="2"/>
</dbReference>
<evidence type="ECO:0000256" key="2">
    <source>
        <dbReference type="ARBA" id="ARBA00022525"/>
    </source>
</evidence>
<gene>
    <name evidence="6" type="ORF">ALC53_00879</name>
</gene>
<evidence type="ECO:0000256" key="4">
    <source>
        <dbReference type="ARBA" id="ARBA00022737"/>
    </source>
</evidence>
<reference evidence="6 7" key="1">
    <citation type="submission" date="2015-09" db="EMBL/GenBank/DDBJ databases">
        <title>Atta colombica WGS genome.</title>
        <authorList>
            <person name="Nygaard S."/>
            <person name="Hu H."/>
            <person name="Boomsma J."/>
            <person name="Zhang G."/>
        </authorList>
    </citation>
    <scope>NUCLEOTIDE SEQUENCE [LARGE SCALE GENOMIC DNA]</scope>
    <source>
        <strain evidence="6">Treedump-2</strain>
        <tissue evidence="6">Whole body</tissue>
    </source>
</reference>
<dbReference type="Proteomes" id="UP000078540">
    <property type="component" value="Unassembled WGS sequence"/>
</dbReference>
<comment type="subcellular location">
    <subcellularLocation>
        <location evidence="1">Secreted</location>
    </subcellularLocation>
</comment>
<protein>
    <submittedName>
        <fullName evidence="6">Brain-specific angiogenesis inhibitor 2</fullName>
    </submittedName>
</protein>
<organism evidence="6 7">
    <name type="scientific">Atta colombica</name>
    <dbReference type="NCBI Taxonomy" id="520822"/>
    <lineage>
        <taxon>Eukaryota</taxon>
        <taxon>Metazoa</taxon>
        <taxon>Ecdysozoa</taxon>
        <taxon>Arthropoda</taxon>
        <taxon>Hexapoda</taxon>
        <taxon>Insecta</taxon>
        <taxon>Pterygota</taxon>
        <taxon>Neoptera</taxon>
        <taxon>Endopterygota</taxon>
        <taxon>Hymenoptera</taxon>
        <taxon>Apocrita</taxon>
        <taxon>Aculeata</taxon>
        <taxon>Formicoidea</taxon>
        <taxon>Formicidae</taxon>
        <taxon>Myrmicinae</taxon>
        <taxon>Atta</taxon>
    </lineage>
</organism>
<dbReference type="PROSITE" id="PS50092">
    <property type="entry name" value="TSP1"/>
    <property type="match status" value="2"/>
</dbReference>
<keyword evidence="5" id="KW-1015">Disulfide bond</keyword>
<evidence type="ECO:0000256" key="5">
    <source>
        <dbReference type="ARBA" id="ARBA00023157"/>
    </source>
</evidence>
<dbReference type="STRING" id="520822.A0A195BUX6"/>
<keyword evidence="7" id="KW-1185">Reference proteome</keyword>
<dbReference type="SMART" id="SM00209">
    <property type="entry name" value="TSP1"/>
    <property type="match status" value="2"/>
</dbReference>
<dbReference type="Gene3D" id="2.20.100.10">
    <property type="entry name" value="Thrombospondin type-1 (TSP1) repeat"/>
    <property type="match status" value="2"/>
</dbReference>
<keyword evidence="4" id="KW-0677">Repeat</keyword>
<dbReference type="PANTHER" id="PTHR22906:SF43">
    <property type="entry name" value="PROPERDIN"/>
    <property type="match status" value="1"/>
</dbReference>
<dbReference type="EMBL" id="KQ976401">
    <property type="protein sequence ID" value="KYM92424.1"/>
    <property type="molecule type" value="Genomic_DNA"/>
</dbReference>
<evidence type="ECO:0000313" key="6">
    <source>
        <dbReference type="EMBL" id="KYM92424.1"/>
    </source>
</evidence>
<dbReference type="InterPro" id="IPR052065">
    <property type="entry name" value="Compl_asym_regulator"/>
</dbReference>
<keyword evidence="2" id="KW-0964">Secreted</keyword>
<accession>A0A195BUX6</accession>
<evidence type="ECO:0000313" key="7">
    <source>
        <dbReference type="Proteomes" id="UP000078540"/>
    </source>
</evidence>
<evidence type="ECO:0000256" key="3">
    <source>
        <dbReference type="ARBA" id="ARBA00022729"/>
    </source>
</evidence>
<sequence>MYPMRYSRFKRIPHEITQMRVSSLIKKKRDAITKETSNNKNIDWTAWDNWSIWSACSVSCGQGRQVRWRHCLSADCTKGLKKAQLKSCYLKNCEKNNREPKIWDQWGNWSTCSVTCGIGKIMRWRHCIGGRCSLGEKKAQLKTCTSATC</sequence>
<name>A0A195BUX6_9HYME</name>
<dbReference type="AlphaFoldDB" id="A0A195BUX6"/>
<evidence type="ECO:0000256" key="1">
    <source>
        <dbReference type="ARBA" id="ARBA00004613"/>
    </source>
</evidence>
<dbReference type="InterPro" id="IPR000884">
    <property type="entry name" value="TSP1_rpt"/>
</dbReference>
<dbReference type="PANTHER" id="PTHR22906">
    <property type="entry name" value="PROPERDIN"/>
    <property type="match status" value="1"/>
</dbReference>